<reference evidence="1 2" key="1">
    <citation type="submission" date="2006-06" db="EMBL/GenBank/DDBJ databases">
        <authorList>
            <person name="Moran M.A."/>
            <person name="Ferriera S."/>
            <person name="Johnson J."/>
            <person name="Kravitz S."/>
            <person name="Beeson K."/>
            <person name="Sutton G."/>
            <person name="Rogers Y.-H."/>
            <person name="Friedman R."/>
            <person name="Frazier M."/>
            <person name="Venter J.C."/>
        </authorList>
    </citation>
    <scope>NUCLEOTIDE SEQUENCE [LARGE SCALE GENOMIC DNA]</scope>
    <source>
        <strain evidence="1 2">E-37</strain>
    </source>
</reference>
<gene>
    <name evidence="1" type="ORF">SSE37_14619</name>
</gene>
<accession>A3K8K7</accession>
<keyword evidence="2" id="KW-1185">Reference proteome</keyword>
<dbReference type="EMBL" id="AAYA01000015">
    <property type="protein sequence ID" value="EBA06445.1"/>
    <property type="molecule type" value="Genomic_DNA"/>
</dbReference>
<proteinExistence type="predicted"/>
<sequence>MAWAWVLHGKIHRQDGIYAQMNVPMGGMIHNAALTRRERRPPYPIHDDRAHLN</sequence>
<evidence type="ECO:0000313" key="1">
    <source>
        <dbReference type="EMBL" id="EBA06445.1"/>
    </source>
</evidence>
<dbReference type="Proteomes" id="UP000005713">
    <property type="component" value="Unassembled WGS sequence"/>
</dbReference>
<name>A3K8K7_SAGS3</name>
<evidence type="ECO:0000313" key="2">
    <source>
        <dbReference type="Proteomes" id="UP000005713"/>
    </source>
</evidence>
<organism evidence="1 2">
    <name type="scientific">Sagittula stellata (strain ATCC 700073 / DSM 11524 / E-37)</name>
    <dbReference type="NCBI Taxonomy" id="388399"/>
    <lineage>
        <taxon>Bacteria</taxon>
        <taxon>Pseudomonadati</taxon>
        <taxon>Pseudomonadota</taxon>
        <taxon>Alphaproteobacteria</taxon>
        <taxon>Rhodobacterales</taxon>
        <taxon>Roseobacteraceae</taxon>
        <taxon>Sagittula</taxon>
    </lineage>
</organism>
<comment type="caution">
    <text evidence="1">The sequence shown here is derived from an EMBL/GenBank/DDBJ whole genome shotgun (WGS) entry which is preliminary data.</text>
</comment>
<protein>
    <submittedName>
        <fullName evidence="1">Uncharacterized protein</fullName>
    </submittedName>
</protein>
<dbReference type="AlphaFoldDB" id="A3K8K7"/>